<protein>
    <submittedName>
        <fullName evidence="2">Germacradienol/geosmin synthase</fullName>
    </submittedName>
</protein>
<name>A0ABZ1U117_9ACTN</name>
<dbReference type="SFLD" id="SFLDG01020">
    <property type="entry name" value="Terpene_Cyclase_Like_2"/>
    <property type="match status" value="2"/>
</dbReference>
<accession>A0ABZ1U117</accession>
<dbReference type="EMBL" id="CP108110">
    <property type="protein sequence ID" value="WUQ84882.1"/>
    <property type="molecule type" value="Genomic_DNA"/>
</dbReference>
<dbReference type="RefSeq" id="WP_328955702.1">
    <property type="nucleotide sequence ID" value="NZ_CP108110.1"/>
</dbReference>
<dbReference type="CDD" id="cd00687">
    <property type="entry name" value="Terpene_cyclase_nonplant_C1"/>
    <property type="match status" value="1"/>
</dbReference>
<dbReference type="Proteomes" id="UP001432222">
    <property type="component" value="Chromosome"/>
</dbReference>
<sequence length="828" mass="90088">MSQPFELPSFYVPHPARLNPHLAEARAHSSVWAREMGMLEGSGIWTRADLDAHDYGLLCAYTHPDASAEVLSLVTDWYVWVFFFDDHFLDVFKRTNDRVGGKAYLDRLPLFMPADPAAAMPEPTNPVEAGLADLWRRTVPAMGEDWRVRFAESTRNLLNESLWELANINAGRVANPVEYIEMRRKVGGAPWSAGLIEYAAGAEVPAEVSGARPLRVLMDAFSDGVHLRNDLFSYQREVEDEGELSNGVLVLEKFLECTTQEAADAVNNLLTSRLQQFENTVVTELPQLFADTGLDPAGCARVLAYVKGLQDWQSGGHEWHMRSSRYMNGGGAAADATTWWDPFAIGGVGTSALDVLRSGGALGDLAEELGSLSRTGPVTREWAPTVGESPVAALLGALRGAGASLESPGTGLIGGSRGDVEPGVRRARTHAHVPFQAVGPSRLPEFRLPFTVELNPCLDASRLHTIEWATRMGLLEARPGDSTAGVWSAADTADYDLALCAAGIHPDASADQLDLTTDWLLWGTYADDWFPRAFGRTGDLAGAKAVRERYLLLMPVDGEPGAEPLNALERALADLWARTAGPMAAEARGKFRTAVETMVESWIWELNNQVQNRIPDPVDYLEMRRATFGSDLTMALSRLAHGKVVPDGVYASGPMRSLENSSADYAALMNDLHSYQKEVEFEGEVHNAVLVVQNFFDCDYPAAVRIVDDLMHSRLDQFRHVAVEEFPVLFEDFGLDAPARAMLTGYVKELENWLAGILIWHRDCRRYREEDLLRHFGQEAVGAPVAVAAGPVGAAAGGALGALPLRPTGLGTSAASVAGAFGRVPVGS</sequence>
<reference evidence="2" key="1">
    <citation type="submission" date="2022-10" db="EMBL/GenBank/DDBJ databases">
        <title>The complete genomes of actinobacterial strains from the NBC collection.</title>
        <authorList>
            <person name="Joergensen T.S."/>
            <person name="Alvarez Arevalo M."/>
            <person name="Sterndorff E.B."/>
            <person name="Faurdal D."/>
            <person name="Vuksanovic O."/>
            <person name="Mourched A.-S."/>
            <person name="Charusanti P."/>
            <person name="Shaw S."/>
            <person name="Blin K."/>
            <person name="Weber T."/>
        </authorList>
    </citation>
    <scope>NUCLEOTIDE SEQUENCE</scope>
    <source>
        <strain evidence="2">NBC_00222</strain>
    </source>
</reference>
<evidence type="ECO:0000256" key="1">
    <source>
        <dbReference type="ARBA" id="ARBA00023239"/>
    </source>
</evidence>
<proteinExistence type="predicted"/>
<evidence type="ECO:0000313" key="3">
    <source>
        <dbReference type="Proteomes" id="UP001432222"/>
    </source>
</evidence>
<dbReference type="Pfam" id="PF19086">
    <property type="entry name" value="Terpene_syn_C_2"/>
    <property type="match status" value="2"/>
</dbReference>
<gene>
    <name evidence="2" type="ORF">OHA16_19045</name>
</gene>
<dbReference type="SFLD" id="SFLDS00005">
    <property type="entry name" value="Isoprenoid_Synthase_Type_I"/>
    <property type="match status" value="2"/>
</dbReference>
<dbReference type="InterPro" id="IPR034686">
    <property type="entry name" value="Terpene_cyclase-like_2"/>
</dbReference>
<keyword evidence="3" id="KW-1185">Reference proteome</keyword>
<organism evidence="2 3">
    <name type="scientific">Kitasatospora purpeofusca</name>
    <dbReference type="NCBI Taxonomy" id="67352"/>
    <lineage>
        <taxon>Bacteria</taxon>
        <taxon>Bacillati</taxon>
        <taxon>Actinomycetota</taxon>
        <taxon>Actinomycetes</taxon>
        <taxon>Kitasatosporales</taxon>
        <taxon>Streptomycetaceae</taxon>
        <taxon>Kitasatospora</taxon>
    </lineage>
</organism>
<dbReference type="SUPFAM" id="SSF48576">
    <property type="entry name" value="Terpenoid synthases"/>
    <property type="match status" value="2"/>
</dbReference>
<dbReference type="InterPro" id="IPR008949">
    <property type="entry name" value="Isoprenoid_synthase_dom_sf"/>
</dbReference>
<dbReference type="Gene3D" id="1.10.600.10">
    <property type="entry name" value="Farnesyl Diphosphate Synthase"/>
    <property type="match status" value="2"/>
</dbReference>
<dbReference type="PANTHER" id="PTHR35201:SF4">
    <property type="entry name" value="BETA-PINACENE SYNTHASE-RELATED"/>
    <property type="match status" value="1"/>
</dbReference>
<evidence type="ECO:0000313" key="2">
    <source>
        <dbReference type="EMBL" id="WUQ84882.1"/>
    </source>
</evidence>
<keyword evidence="1" id="KW-0456">Lyase</keyword>
<dbReference type="PANTHER" id="PTHR35201">
    <property type="entry name" value="TERPENE SYNTHASE"/>
    <property type="match status" value="1"/>
</dbReference>